<feature type="region of interest" description="Disordered" evidence="9">
    <location>
        <begin position="632"/>
        <end position="659"/>
    </location>
</feature>
<feature type="compositionally biased region" description="Polar residues" evidence="9">
    <location>
        <begin position="632"/>
        <end position="644"/>
    </location>
</feature>
<comment type="subcellular location">
    <subcellularLocation>
        <location evidence="1">Bacterial flagellum basal body</location>
    </subcellularLocation>
    <subcellularLocation>
        <location evidence="2">Cell membrane</location>
        <topology evidence="2">Multi-pass membrane protein</topology>
    </subcellularLocation>
</comment>
<dbReference type="GO" id="GO:0007155">
    <property type="term" value="P:cell adhesion"/>
    <property type="evidence" value="ECO:0007669"/>
    <property type="project" value="InterPro"/>
</dbReference>
<protein>
    <recommendedName>
        <fullName evidence="18">Flagellar motor switch protein FliG</fullName>
    </recommendedName>
</protein>
<dbReference type="InterPro" id="IPR043427">
    <property type="entry name" value="YscJ/FliF"/>
</dbReference>
<dbReference type="InterPro" id="IPR003481">
    <property type="entry name" value="FliD_N"/>
</dbReference>
<evidence type="ECO:0000259" key="10">
    <source>
        <dbReference type="Pfam" id="PF01514"/>
    </source>
</evidence>
<dbReference type="Pfam" id="PF02465">
    <property type="entry name" value="FliD_N"/>
    <property type="match status" value="1"/>
</dbReference>
<organism evidence="16 17">
    <name type="scientific">Glossina palpalis gambiensis</name>
    <dbReference type="NCBI Taxonomy" id="67801"/>
    <lineage>
        <taxon>Eukaryota</taxon>
        <taxon>Metazoa</taxon>
        <taxon>Ecdysozoa</taxon>
        <taxon>Arthropoda</taxon>
        <taxon>Hexapoda</taxon>
        <taxon>Insecta</taxon>
        <taxon>Pterygota</taxon>
        <taxon>Neoptera</taxon>
        <taxon>Endopterygota</taxon>
        <taxon>Diptera</taxon>
        <taxon>Brachycera</taxon>
        <taxon>Muscomorpha</taxon>
        <taxon>Hippoboscoidea</taxon>
        <taxon>Glossinidae</taxon>
        <taxon>Glossina</taxon>
    </lineage>
</organism>
<dbReference type="PANTHER" id="PTHR30046:SF0">
    <property type="entry name" value="FLAGELLAR M-RING PROTEIN"/>
    <property type="match status" value="1"/>
</dbReference>
<feature type="compositionally biased region" description="Low complexity" evidence="9">
    <location>
        <begin position="645"/>
        <end position="658"/>
    </location>
</feature>
<dbReference type="Gene3D" id="1.10.220.30">
    <property type="match status" value="2"/>
</dbReference>
<evidence type="ECO:0000256" key="7">
    <source>
        <dbReference type="ARBA" id="ARBA00023136"/>
    </source>
</evidence>
<keyword evidence="4" id="KW-1003">Cell membrane</keyword>
<proteinExistence type="inferred from homology"/>
<dbReference type="Pfam" id="PF01706">
    <property type="entry name" value="FliG_C"/>
    <property type="match status" value="1"/>
</dbReference>
<evidence type="ECO:0000259" key="12">
    <source>
        <dbReference type="Pfam" id="PF02465"/>
    </source>
</evidence>
<evidence type="ECO:0000259" key="15">
    <source>
        <dbReference type="Pfam" id="PF14841"/>
    </source>
</evidence>
<feature type="domain" description="Flagellar hook-associated protein 2 N-terminal" evidence="12">
    <location>
        <begin position="15"/>
        <end position="101"/>
    </location>
</feature>
<dbReference type="Pfam" id="PF01514">
    <property type="entry name" value="YscJ_FliF"/>
    <property type="match status" value="1"/>
</dbReference>
<dbReference type="InterPro" id="IPR006182">
    <property type="entry name" value="FliF_N_dom"/>
</dbReference>
<evidence type="ECO:0000256" key="2">
    <source>
        <dbReference type="ARBA" id="ARBA00004651"/>
    </source>
</evidence>
<dbReference type="Gene3D" id="3.30.300.30">
    <property type="match status" value="1"/>
</dbReference>
<evidence type="ECO:0000256" key="5">
    <source>
        <dbReference type="ARBA" id="ARBA00022692"/>
    </source>
</evidence>
<sequence>MANISMLGIGSRGATSELIQHLKEVENLRLKPLQIKTEKIKSKISAWGKVHYLLQNILQKLDIDSQSFSSFKPNENECFVATGGNSENSYQVEVIQLAKKHVLSLSLQKASNIILGNSENVRYLNITQGDKKNNTVKTTRIKLNKNDTTLDKIAKAINKFALNVNAEVNITNFKENCLVIKSNIFGSNGKLAINVEGDSQLDDLLHFPKNDKNAVQTKKSKIQENQKAQGSIVKIDGIKYYRENNTIKDIIKNVSLNLIKTSKNNSKIFNEGEKLQFVLDKTLVSKSLKEFVLSFNKFLDQALELKKFIPENNENSYLKNKSKSQLDSCSLFGDSVLTHLIDRLKKSVLIMWMKTPEYQILYSNVSDQDGGAIISELSSANIPYKFSNTNGSIMIPADQIYKTRLLLAQKNLPKGGSVGFEILDSSSFGISQFNEQINYQRALEGEIARTIEILNPIKSARVHIAIPKNSVFIKDKQPARASITLTLHPGRILDNSQIQAITWLVSGTTPNLPASNIVLVDNHGKLLTQIENKENNNSTQLKYTREIESEYRRRIEDILIPIVGINNIRAEVTAQMDFTKIEQTLEQHKPNTNPEEMTIRSQQITENKNFGNIPEGVPGALSNQPAQVASTDILPTNENIQSKPSSSENLENISNNTEKSSNIQNEKIINYEIDRTITHNQFSPGILKKLSVAVVINNRNIDGNQIKLNDQEMRDINSLVRETMGFSENRGDTLDIVNINFADNQEEVSHIYFWENIHIQNIIISIYSKSDLKEVLEIFHNDAQTLISPEKECYDYLKTTLSSALGKEQALLLLDEFNVKNSQFCKGIETLNTMNPEKIFSIIKDEHPQMITVTISLLKRNIAADILSKFTDNLRRDILIKIANLSTLTPLAIKELTFTLNDLIQNHKSYLSAQGGIKPAAEILNYMQSDQDKTIQSMKELDQKLTEKIIKKMFIFDDLQNLDDQNLQRILREVENDSLIIALKGCKKELVDKILNNMSKRQAEILQEDLNLSKPIKLSKVESERKKILDIIRRLSDADEITLDQDGENYV</sequence>
<dbReference type="InterPro" id="IPR011002">
    <property type="entry name" value="FliG_a-hlx"/>
</dbReference>
<evidence type="ECO:0000256" key="1">
    <source>
        <dbReference type="ARBA" id="ARBA00004117"/>
    </source>
</evidence>
<accession>A0A1B0C4W0</accession>
<evidence type="ECO:0000256" key="9">
    <source>
        <dbReference type="SAM" id="MobiDB-lite"/>
    </source>
</evidence>
<evidence type="ECO:0000259" key="14">
    <source>
        <dbReference type="Pfam" id="PF08345"/>
    </source>
</evidence>
<evidence type="ECO:0000256" key="8">
    <source>
        <dbReference type="ARBA" id="ARBA00023143"/>
    </source>
</evidence>
<evidence type="ECO:0000256" key="3">
    <source>
        <dbReference type="ARBA" id="ARBA00007971"/>
    </source>
</evidence>
<dbReference type="STRING" id="67801.A0A1B0C4W0"/>
<evidence type="ECO:0000313" key="17">
    <source>
        <dbReference type="Proteomes" id="UP000092460"/>
    </source>
</evidence>
<dbReference type="InterPro" id="IPR023087">
    <property type="entry name" value="Flg_Motor_Flig_C"/>
</dbReference>
<dbReference type="SUPFAM" id="SSF48029">
    <property type="entry name" value="FliG"/>
    <property type="match status" value="1"/>
</dbReference>
<dbReference type="Pfam" id="PF08345">
    <property type="entry name" value="YscJ_FliF_C"/>
    <property type="match status" value="1"/>
</dbReference>
<reference evidence="17" key="1">
    <citation type="submission" date="2015-01" db="EMBL/GenBank/DDBJ databases">
        <authorList>
            <person name="Aksoy S."/>
            <person name="Warren W."/>
            <person name="Wilson R.K."/>
        </authorList>
    </citation>
    <scope>NUCLEOTIDE SEQUENCE [LARGE SCALE GENOMIC DNA]</scope>
    <source>
        <strain evidence="17">IAEA</strain>
    </source>
</reference>
<dbReference type="InterPro" id="IPR010809">
    <property type="entry name" value="FliD_C"/>
</dbReference>
<dbReference type="NCBIfam" id="TIGR00206">
    <property type="entry name" value="fliF"/>
    <property type="match status" value="1"/>
</dbReference>
<keyword evidence="5" id="KW-0812">Transmembrane</keyword>
<keyword evidence="6" id="KW-1133">Transmembrane helix</keyword>
<dbReference type="AlphaFoldDB" id="A0A1B0C4W0"/>
<evidence type="ECO:0000259" key="11">
    <source>
        <dbReference type="Pfam" id="PF01706"/>
    </source>
</evidence>
<keyword evidence="7" id="KW-0472">Membrane</keyword>
<evidence type="ECO:0000256" key="4">
    <source>
        <dbReference type="ARBA" id="ARBA00022475"/>
    </source>
</evidence>
<name>A0A1B0C4W0_9MUSC</name>
<dbReference type="Pfam" id="PF14841">
    <property type="entry name" value="FliG_M"/>
    <property type="match status" value="1"/>
</dbReference>
<evidence type="ECO:0000313" key="16">
    <source>
        <dbReference type="EnsemblMetazoa" id="GPPI049245-PA"/>
    </source>
</evidence>
<feature type="domain" description="Flagellar motor switch protein FliG middle" evidence="15">
    <location>
        <begin position="836"/>
        <end position="907"/>
    </location>
</feature>
<feature type="domain" description="Flagellar motor switch protein FliG C-terminal" evidence="11">
    <location>
        <begin position="937"/>
        <end position="1043"/>
    </location>
</feature>
<dbReference type="EMBL" id="JXJN01025714">
    <property type="status" value="NOT_ANNOTATED_CDS"/>
    <property type="molecule type" value="Genomic_DNA"/>
</dbReference>
<keyword evidence="8" id="KW-0975">Bacterial flagellum</keyword>
<keyword evidence="17" id="KW-1185">Reference proteome</keyword>
<feature type="domain" description="Flagellar M-ring N-terminal" evidence="10">
    <location>
        <begin position="354"/>
        <end position="528"/>
    </location>
</feature>
<dbReference type="InterPro" id="IPR000090">
    <property type="entry name" value="Flg_Motor_Flig"/>
</dbReference>
<dbReference type="GO" id="GO:0006935">
    <property type="term" value="P:chemotaxis"/>
    <property type="evidence" value="ECO:0007669"/>
    <property type="project" value="InterPro"/>
</dbReference>
<dbReference type="InterPro" id="IPR000067">
    <property type="entry name" value="FlgMring_FliF"/>
</dbReference>
<comment type="similarity">
    <text evidence="3">Belongs to the FliF family.</text>
</comment>
<dbReference type="InterPro" id="IPR013556">
    <property type="entry name" value="Flag_M-ring_C"/>
</dbReference>
<reference evidence="16" key="2">
    <citation type="submission" date="2020-05" db="UniProtKB">
        <authorList>
            <consortium name="EnsemblMetazoa"/>
        </authorList>
    </citation>
    <scope>IDENTIFICATION</scope>
    <source>
        <strain evidence="16">IAEA</strain>
    </source>
</reference>
<feature type="domain" description="Flagellar M-ring C-terminal" evidence="14">
    <location>
        <begin position="559"/>
        <end position="741"/>
    </location>
</feature>
<dbReference type="NCBIfam" id="TIGR00207">
    <property type="entry name" value="fliG"/>
    <property type="match status" value="1"/>
</dbReference>
<dbReference type="Proteomes" id="UP000092460">
    <property type="component" value="Unassembled WGS sequence"/>
</dbReference>
<feature type="domain" description="Flagellar hook-associated protein 2 C-terminal" evidence="13">
    <location>
        <begin position="228"/>
        <end position="348"/>
    </location>
</feature>
<evidence type="ECO:0000259" key="13">
    <source>
        <dbReference type="Pfam" id="PF07195"/>
    </source>
</evidence>
<dbReference type="InterPro" id="IPR032779">
    <property type="entry name" value="FliG_M"/>
</dbReference>
<dbReference type="GO" id="GO:0005886">
    <property type="term" value="C:plasma membrane"/>
    <property type="evidence" value="ECO:0007669"/>
    <property type="project" value="UniProtKB-SubCell"/>
</dbReference>
<dbReference type="EnsemblMetazoa" id="GPPI049245-RA">
    <property type="protein sequence ID" value="GPPI049245-PA"/>
    <property type="gene ID" value="GPPI049245"/>
</dbReference>
<dbReference type="PRINTS" id="PR01009">
    <property type="entry name" value="FLGMRINGFLIF"/>
</dbReference>
<evidence type="ECO:0008006" key="18">
    <source>
        <dbReference type="Google" id="ProtNLM"/>
    </source>
</evidence>
<dbReference type="InterPro" id="IPR045851">
    <property type="entry name" value="AMP-bd_C_sf"/>
</dbReference>
<dbReference type="Pfam" id="PF07195">
    <property type="entry name" value="FliD_C"/>
    <property type="match status" value="1"/>
</dbReference>
<evidence type="ECO:0000256" key="6">
    <source>
        <dbReference type="ARBA" id="ARBA00022989"/>
    </source>
</evidence>
<dbReference type="VEuPathDB" id="VectorBase:GPPI049245"/>
<dbReference type="PANTHER" id="PTHR30046">
    <property type="entry name" value="FLAGELLAR M-RING PROTEIN"/>
    <property type="match status" value="1"/>
</dbReference>
<dbReference type="EMBL" id="JXJN01025713">
    <property type="status" value="NOT_ANNOTATED_CDS"/>
    <property type="molecule type" value="Genomic_DNA"/>
</dbReference>
<dbReference type="GO" id="GO:0003774">
    <property type="term" value="F:cytoskeletal motor activity"/>
    <property type="evidence" value="ECO:0007669"/>
    <property type="project" value="InterPro"/>
</dbReference>